<dbReference type="RefSeq" id="WP_059023082.1">
    <property type="nucleotide sequence ID" value="NZ_LN609302.1"/>
</dbReference>
<protein>
    <submittedName>
        <fullName evidence="2">Uncharacterized protein</fullName>
    </submittedName>
</protein>
<dbReference type="Proteomes" id="UP000068250">
    <property type="component" value="Chromosome I"/>
</dbReference>
<keyword evidence="1" id="KW-0175">Coiled coil</keyword>
<evidence type="ECO:0000313" key="4">
    <source>
        <dbReference type="Proteomes" id="UP000068250"/>
    </source>
</evidence>
<sequence>MTDQKPTGVFVQFPLAEAQVSACSDARAKAGVEQGKPTTTSTFEAALLAIGTPVQGGELGVVDYFEYAPEYHDQGMGCGLEDRNIHDRYEAMSYGWDQALERACSEFPETVLQSDALAKLAEKDAEIARLREALESLENANNNLCFMRSNDTYQSMMRDGCGDLLAKLDDARRAAREALKDGAA</sequence>
<feature type="coiled-coil region" evidence="1">
    <location>
        <begin position="120"/>
        <end position="147"/>
    </location>
</feature>
<dbReference type="EMBL" id="WOTE01000003">
    <property type="protein sequence ID" value="NHO39436.1"/>
    <property type="molecule type" value="Genomic_DNA"/>
</dbReference>
<organism evidence="2 4">
    <name type="scientific">Acetobacter ghanensis</name>
    <dbReference type="NCBI Taxonomy" id="431306"/>
    <lineage>
        <taxon>Bacteria</taxon>
        <taxon>Pseudomonadati</taxon>
        <taxon>Pseudomonadota</taxon>
        <taxon>Alphaproteobacteria</taxon>
        <taxon>Acetobacterales</taxon>
        <taxon>Acetobacteraceae</taxon>
        <taxon>Acetobacter</taxon>
    </lineage>
</organism>
<evidence type="ECO:0000313" key="5">
    <source>
        <dbReference type="Proteomes" id="UP000657200"/>
    </source>
</evidence>
<evidence type="ECO:0000313" key="3">
    <source>
        <dbReference type="EMBL" id="NHO39436.1"/>
    </source>
</evidence>
<evidence type="ECO:0000256" key="1">
    <source>
        <dbReference type="SAM" id="Coils"/>
    </source>
</evidence>
<gene>
    <name evidence="2" type="ORF">AGA_853</name>
    <name evidence="3" type="ORF">GOB80_07000</name>
</gene>
<accession>A0A0U5BHX6</accession>
<dbReference type="EMBL" id="LN609302">
    <property type="protein sequence ID" value="CEF54572.1"/>
    <property type="molecule type" value="Genomic_DNA"/>
</dbReference>
<reference evidence="2" key="2">
    <citation type="submission" date="2014-09" db="EMBL/GenBank/DDBJ databases">
        <authorList>
            <person name="Magalhaes I.L.F."/>
            <person name="Oliveira U."/>
            <person name="Santos F.R."/>
            <person name="Vidigal T.H.D.A."/>
            <person name="Brescovit A.D."/>
            <person name="Santos A.J."/>
        </authorList>
    </citation>
    <scope>NUCLEOTIDE SEQUENCE</scope>
    <source>
        <strain evidence="2">LMG 23848T</strain>
    </source>
</reference>
<keyword evidence="5" id="KW-1185">Reference proteome</keyword>
<name>A0A0U5BHX6_9PROT</name>
<reference evidence="4" key="1">
    <citation type="submission" date="2014-09" db="EMBL/GenBank/DDBJ databases">
        <authorList>
            <person name="Illeghems K.G."/>
        </authorList>
    </citation>
    <scope>NUCLEOTIDE SEQUENCE [LARGE SCALE GENOMIC DNA]</scope>
    <source>
        <strain evidence="4">LMG 23848T</strain>
    </source>
</reference>
<dbReference type="OrthoDB" id="7219598at2"/>
<dbReference type="STRING" id="431306.AGA_853"/>
<evidence type="ECO:0000313" key="2">
    <source>
        <dbReference type="EMBL" id="CEF54572.1"/>
    </source>
</evidence>
<reference evidence="3 5" key="3">
    <citation type="journal article" date="2020" name="Int. J. Syst. Evol. Microbiol.">
        <title>Novel acetic acid bacteria from cider fermentations: Acetobacter conturbans sp. nov. and Acetobacter fallax sp. nov.</title>
        <authorList>
            <person name="Sombolestani A.S."/>
            <person name="Cleenwerck I."/>
            <person name="Cnockaert M."/>
            <person name="Borremans W."/>
            <person name="Wieme A.D."/>
            <person name="De Vuyst L."/>
            <person name="Vandamme P."/>
        </authorList>
    </citation>
    <scope>NUCLEOTIDE SEQUENCE [LARGE SCALE GENOMIC DNA]</scope>
    <source>
        <strain evidence="3 5">LMG 23848</strain>
    </source>
</reference>
<dbReference type="AlphaFoldDB" id="A0A0U5BHX6"/>
<dbReference type="PATRIC" id="fig|431306.5.peg.837"/>
<proteinExistence type="predicted"/>
<dbReference type="Proteomes" id="UP000657200">
    <property type="component" value="Unassembled WGS sequence"/>
</dbReference>